<comment type="caution">
    <text evidence="4">The sequence shown here is derived from an EMBL/GenBank/DDBJ whole genome shotgun (WGS) entry which is preliminary data.</text>
</comment>
<name>A0AA41G381_9EURY</name>
<dbReference type="RefSeq" id="WP_162414565.1">
    <property type="nucleotide sequence ID" value="NZ_JAHQXE010000006.1"/>
</dbReference>
<accession>A0AA41G381</accession>
<evidence type="ECO:0000313" key="4">
    <source>
        <dbReference type="EMBL" id="MBV0903508.1"/>
    </source>
</evidence>
<keyword evidence="1" id="KW-0472">Membrane</keyword>
<evidence type="ECO:0000256" key="1">
    <source>
        <dbReference type="SAM" id="Phobius"/>
    </source>
</evidence>
<dbReference type="Pfam" id="PF26592">
    <property type="entry name" value="PrgI_like"/>
    <property type="match status" value="1"/>
</dbReference>
<keyword evidence="5" id="KW-1185">Reference proteome</keyword>
<dbReference type="InterPro" id="IPR058597">
    <property type="entry name" value="PrgI-like_dom"/>
</dbReference>
<protein>
    <recommendedName>
        <fullName evidence="6">PrgI family protein</fullName>
    </recommendedName>
</protein>
<dbReference type="Pfam" id="PF26593">
    <property type="entry name" value="TraC-like"/>
    <property type="match status" value="1"/>
</dbReference>
<dbReference type="AlphaFoldDB" id="A0AA41G381"/>
<feature type="transmembrane region" description="Helical" evidence="1">
    <location>
        <begin position="21"/>
        <end position="41"/>
    </location>
</feature>
<feature type="transmembrane region" description="Helical" evidence="1">
    <location>
        <begin position="61"/>
        <end position="83"/>
    </location>
</feature>
<dbReference type="Proteomes" id="UP001166304">
    <property type="component" value="Unassembled WGS sequence"/>
</dbReference>
<proteinExistence type="predicted"/>
<sequence>MVERNPAKRIPKSLGTETKLLGSYTLGDAGVALLPAVAVVLLGQLLVPPSTRVGGYGIQTLLLPIAAVAVGVGAVFVYVTPAYTSSLDWLLMMLRFHTNATEEAHAETVDHHQLKRVYPMQDVIERRDGAVIGLVRVSPPSMALATADEWASVADGFQDFLNTSVTFPIQIYSTTQSFPVETYLDHYRDRLDDPDVKANPQLQTLIERYVEWYERDLAARQMTIRDHYVIVTVSPEEVQFEQESVLSALGDVPVLGVFVRAMTAPPLEVQRKALFETLDERLSRVQSGIRDLDGCEAMVVDASEGAKVISEFWAGQTLEYGDFEQTLRTRPLVGERP</sequence>
<reference evidence="4" key="1">
    <citation type="submission" date="2021-06" db="EMBL/GenBank/DDBJ databases">
        <title>New haloarchaea isolates fom saline soil.</title>
        <authorList>
            <person name="Duran-Viseras A."/>
            <person name="Sanchez-Porro C.S."/>
            <person name="Ventosa A."/>
        </authorList>
    </citation>
    <scope>NUCLEOTIDE SEQUENCE</scope>
    <source>
        <strain evidence="4">JCM 18369</strain>
    </source>
</reference>
<keyword evidence="1" id="KW-1133">Transmembrane helix</keyword>
<feature type="domain" description="TraC-like" evidence="3">
    <location>
        <begin position="115"/>
        <end position="315"/>
    </location>
</feature>
<evidence type="ECO:0008006" key="6">
    <source>
        <dbReference type="Google" id="ProtNLM"/>
    </source>
</evidence>
<dbReference type="EMBL" id="JAHQXE010000006">
    <property type="protein sequence ID" value="MBV0903508.1"/>
    <property type="molecule type" value="Genomic_DNA"/>
</dbReference>
<evidence type="ECO:0000259" key="3">
    <source>
        <dbReference type="Pfam" id="PF26593"/>
    </source>
</evidence>
<organism evidence="4 5">
    <name type="scientific">Haloarcula salina</name>
    <dbReference type="NCBI Taxonomy" id="1429914"/>
    <lineage>
        <taxon>Archaea</taxon>
        <taxon>Methanobacteriati</taxon>
        <taxon>Methanobacteriota</taxon>
        <taxon>Stenosarchaea group</taxon>
        <taxon>Halobacteria</taxon>
        <taxon>Halobacteriales</taxon>
        <taxon>Haloarculaceae</taxon>
        <taxon>Haloarcula</taxon>
    </lineage>
</organism>
<evidence type="ECO:0000259" key="2">
    <source>
        <dbReference type="Pfam" id="PF26592"/>
    </source>
</evidence>
<keyword evidence="1" id="KW-0812">Transmembrane</keyword>
<gene>
    <name evidence="4" type="ORF">KTS37_17125</name>
</gene>
<evidence type="ECO:0000313" key="5">
    <source>
        <dbReference type="Proteomes" id="UP001166304"/>
    </source>
</evidence>
<dbReference type="InterPro" id="IPR058596">
    <property type="entry name" value="TraC-like_dom"/>
</dbReference>
<feature type="domain" description="PrgI-like" evidence="2">
    <location>
        <begin position="19"/>
        <end position="102"/>
    </location>
</feature>